<evidence type="ECO:0000256" key="11">
    <source>
        <dbReference type="ARBA" id="ARBA00023157"/>
    </source>
</evidence>
<evidence type="ECO:0000256" key="4">
    <source>
        <dbReference type="ARBA" id="ARBA00022511"/>
    </source>
</evidence>
<dbReference type="Pfam" id="PF00429">
    <property type="entry name" value="TLV_coat"/>
    <property type="match status" value="2"/>
</dbReference>
<sequence length="639" mass="71153">MIFMYFFLVALGAGQQQDIVHLTITEGHTATFKFDFCAVAACPTEQYENQLIAADKYACLGTNWQHDPTDVCRGWDEVWWNTGVNGYTYTTSTTKWRTLQNSISIIQGKVAPPCVTLQCNPIFMTIKKATKYMTGTFGLGAEVSGRDPIGRFKITVVDKSVVTPSPPPALTVNTVTEVQFHNPQELIAVATGFADTNKWLDWVTYTALSLGKQNCYACSVAKPALTAAPFPGLLTNEQRIKCILLLLSDRTTPFDPYCRNLHWDFPIVKKIGRYPPRFTPTTGNYTCFTRTVDRYPFIGNFPHCAVVYSSAQLLKWNRNLAQMTVPRADTWWTCTPNTLRQTLPNHWSGTCALAMLTMPVTIISLNDSKTALRDHHLVKRSAPGGSFDDRVYIDEIGVPRGVPDQFKARNQIAAGFESVLFWWSTINKNVDWINYIYYNQQRFVNYTRDAVRGLAEQLDATSLMAWQNRIALDFLLAERGGVCVMFGSTCCTFIPNNTGVDGSVTKALEGLTSLATELSENSGIVDPFSDWLHAWFGKWATLVSSFFSAAAIGVVILITCGCCLIPCLRALVLRLIETALTKRETEHYYQMLSVTQPHTAGSLDSPDTTSTSVPITMPSWTSSPADFDDDPVSSIHSIF</sequence>
<dbReference type="CDD" id="cd09951">
    <property type="entry name" value="HERV-Rb-like_HR1-HR2"/>
    <property type="match status" value="1"/>
</dbReference>
<keyword evidence="10" id="KW-0564">Palmitate</keyword>
<dbReference type="InParanoid" id="A0A3B1KL54"/>
<reference evidence="17" key="1">
    <citation type="submission" date="2013-03" db="EMBL/GenBank/DDBJ databases">
        <authorList>
            <person name="Jeffery W."/>
            <person name="Warren W."/>
            <person name="Wilson R.K."/>
        </authorList>
    </citation>
    <scope>NUCLEOTIDE SEQUENCE</scope>
    <source>
        <strain evidence="17">female</strain>
    </source>
</reference>
<evidence type="ECO:0000256" key="13">
    <source>
        <dbReference type="ARBA" id="ARBA00023288"/>
    </source>
</evidence>
<dbReference type="InterPro" id="IPR018154">
    <property type="entry name" value="TLV/ENV_coat_polyprotein"/>
</dbReference>
<evidence type="ECO:0000256" key="2">
    <source>
        <dbReference type="ARBA" id="ARBA00004531"/>
    </source>
</evidence>
<feature type="chain" id="PRO_5017324075" description="Envelope polyprotein" evidence="15">
    <location>
        <begin position="17"/>
        <end position="639"/>
    </location>
</feature>
<dbReference type="SUPFAM" id="SSF58069">
    <property type="entry name" value="Virus ectodomain"/>
    <property type="match status" value="1"/>
</dbReference>
<keyword evidence="7" id="KW-1043">Host membrane</keyword>
<keyword evidence="12" id="KW-0325">Glycoprotein</keyword>
<dbReference type="Gene3D" id="1.10.287.210">
    <property type="match status" value="1"/>
</dbReference>
<evidence type="ECO:0000256" key="10">
    <source>
        <dbReference type="ARBA" id="ARBA00023139"/>
    </source>
</evidence>
<dbReference type="PANTHER" id="PTHR10424:SF81">
    <property type="entry name" value="ERVV2 PROTEIN"/>
    <property type="match status" value="1"/>
</dbReference>
<evidence type="ECO:0000313" key="17">
    <source>
        <dbReference type="Proteomes" id="UP000018467"/>
    </source>
</evidence>
<evidence type="ECO:0000256" key="15">
    <source>
        <dbReference type="SAM" id="SignalP"/>
    </source>
</evidence>
<evidence type="ECO:0000256" key="5">
    <source>
        <dbReference type="ARBA" id="ARBA00022581"/>
    </source>
</evidence>
<keyword evidence="17" id="KW-1185">Reference proteome</keyword>
<evidence type="ECO:0000256" key="7">
    <source>
        <dbReference type="ARBA" id="ARBA00022870"/>
    </source>
</evidence>
<feature type="signal peptide" evidence="15">
    <location>
        <begin position="1"/>
        <end position="16"/>
    </location>
</feature>
<accession>A0A3B1KL54</accession>
<dbReference type="Bgee" id="ENSAMXG00000033994">
    <property type="expression patterns" value="Expressed in pharyngeal gill and 11 other cell types or tissues"/>
</dbReference>
<keyword evidence="4" id="KW-1032">Host cell membrane</keyword>
<reference evidence="17" key="2">
    <citation type="journal article" date="2014" name="Nat. Commun.">
        <title>The cavefish genome reveals candidate genes for eye loss.</title>
        <authorList>
            <person name="McGaugh S.E."/>
            <person name="Gross J.B."/>
            <person name="Aken B."/>
            <person name="Blin M."/>
            <person name="Borowsky R."/>
            <person name="Chalopin D."/>
            <person name="Hinaux H."/>
            <person name="Jeffery W.R."/>
            <person name="Keene A."/>
            <person name="Ma L."/>
            <person name="Minx P."/>
            <person name="Murphy D."/>
            <person name="O'Quin K.E."/>
            <person name="Retaux S."/>
            <person name="Rohner N."/>
            <person name="Searle S.M."/>
            <person name="Stahl B.A."/>
            <person name="Tabin C."/>
            <person name="Volff J.N."/>
            <person name="Yoshizawa M."/>
            <person name="Warren W.C."/>
        </authorList>
    </citation>
    <scope>NUCLEOTIDE SEQUENCE [LARGE SCALE GENOMIC DNA]</scope>
    <source>
        <strain evidence="17">female</strain>
    </source>
</reference>
<evidence type="ECO:0000313" key="16">
    <source>
        <dbReference type="Ensembl" id="ENSAMXP00000054641.1"/>
    </source>
</evidence>
<evidence type="ECO:0000256" key="1">
    <source>
        <dbReference type="ARBA" id="ARBA00004402"/>
    </source>
</evidence>
<keyword evidence="5" id="KW-0945">Host-virus interaction</keyword>
<feature type="transmembrane region" description="Helical" evidence="14">
    <location>
        <begin position="546"/>
        <end position="572"/>
    </location>
</feature>
<keyword evidence="9 14" id="KW-0472">Membrane</keyword>
<evidence type="ECO:0008006" key="18">
    <source>
        <dbReference type="Google" id="ProtNLM"/>
    </source>
</evidence>
<keyword evidence="6 14" id="KW-0812">Transmembrane</keyword>
<dbReference type="Proteomes" id="UP000018467">
    <property type="component" value="Unassembled WGS sequence"/>
</dbReference>
<protein>
    <recommendedName>
        <fullName evidence="18">Envelope polyprotein</fullName>
    </recommendedName>
</protein>
<comment type="subcellular location">
    <subcellularLocation>
        <location evidence="1">Host cell membrane</location>
        <topology evidence="1">Single-pass type I membrane protein</topology>
    </subcellularLocation>
    <subcellularLocation>
        <location evidence="2">Host endomembrane system</location>
        <topology evidence="2">Peripheral membrane protein</topology>
    </subcellularLocation>
    <subcellularLocation>
        <location evidence="3">Virion membrane</location>
        <topology evidence="3">Single-pass type I membrane protein</topology>
    </subcellularLocation>
</comment>
<keyword evidence="13" id="KW-0449">Lipoprotein</keyword>
<evidence type="ECO:0000256" key="8">
    <source>
        <dbReference type="ARBA" id="ARBA00022989"/>
    </source>
</evidence>
<keyword evidence="11" id="KW-1015">Disulfide bond</keyword>
<keyword evidence="15" id="KW-0732">Signal</keyword>
<dbReference type="GeneTree" id="ENSGT00530000064449"/>
<evidence type="ECO:0000256" key="12">
    <source>
        <dbReference type="ARBA" id="ARBA00023180"/>
    </source>
</evidence>
<dbReference type="PANTHER" id="PTHR10424">
    <property type="entry name" value="VIRAL ENVELOPE PROTEIN"/>
    <property type="match status" value="1"/>
</dbReference>
<evidence type="ECO:0000256" key="6">
    <source>
        <dbReference type="ARBA" id="ARBA00022692"/>
    </source>
</evidence>
<dbReference type="Ensembl" id="ENSAMXT00000055135.1">
    <property type="protein sequence ID" value="ENSAMXP00000054641.1"/>
    <property type="gene ID" value="ENSAMXG00000033994.1"/>
</dbReference>
<evidence type="ECO:0000256" key="9">
    <source>
        <dbReference type="ARBA" id="ARBA00023136"/>
    </source>
</evidence>
<reference evidence="16" key="4">
    <citation type="submission" date="2025-09" db="UniProtKB">
        <authorList>
            <consortium name="Ensembl"/>
        </authorList>
    </citation>
    <scope>IDENTIFICATION</scope>
</reference>
<dbReference type="AlphaFoldDB" id="A0A3B1KL54"/>
<evidence type="ECO:0000256" key="14">
    <source>
        <dbReference type="SAM" id="Phobius"/>
    </source>
</evidence>
<proteinExistence type="predicted"/>
<keyword evidence="8 14" id="KW-1133">Transmembrane helix</keyword>
<evidence type="ECO:0000256" key="3">
    <source>
        <dbReference type="ARBA" id="ARBA00004563"/>
    </source>
</evidence>
<reference evidence="16" key="3">
    <citation type="submission" date="2025-08" db="UniProtKB">
        <authorList>
            <consortium name="Ensembl"/>
        </authorList>
    </citation>
    <scope>IDENTIFICATION</scope>
</reference>
<name>A0A3B1KL54_ASTMX</name>
<organism evidence="16 17">
    <name type="scientific">Astyanax mexicanus</name>
    <name type="common">Blind cave fish</name>
    <name type="synonym">Astyanax fasciatus mexicanus</name>
    <dbReference type="NCBI Taxonomy" id="7994"/>
    <lineage>
        <taxon>Eukaryota</taxon>
        <taxon>Metazoa</taxon>
        <taxon>Chordata</taxon>
        <taxon>Craniata</taxon>
        <taxon>Vertebrata</taxon>
        <taxon>Euteleostomi</taxon>
        <taxon>Actinopterygii</taxon>
        <taxon>Neopterygii</taxon>
        <taxon>Teleostei</taxon>
        <taxon>Ostariophysi</taxon>
        <taxon>Characiformes</taxon>
        <taxon>Characoidei</taxon>
        <taxon>Acestrorhamphidae</taxon>
        <taxon>Acestrorhamphinae</taxon>
        <taxon>Astyanax</taxon>
    </lineage>
</organism>